<dbReference type="EMBL" id="JBHUEQ010000003">
    <property type="protein sequence ID" value="MFD1744054.1"/>
    <property type="molecule type" value="Genomic_DNA"/>
</dbReference>
<sequence length="510" mass="54912">MTVEFLEFKAAFTADDTGLVEGKAWDFSSADRVGDIIEPAAFASAIGKSLPMLFAHDQAQVVGTWESVAVEADGLKVKGRLLVDDVARAKEVRALLRAKSVTGLSVGFMTKKAAPRKGGGRTITDLDLMEVSLVAIPAHPGALISSVKEFPMTTETKTIEDLAVELKAANDNILAVTKRLETAETALARPNILRAANDNEPTPERKAFTGFLRHGVERMDATEVKALVVSDDTRGGYLAPAEFQTEILKNLVEYSPVRMAARVGSTAASSVILPKRTGTPTASWVGEVETRSETNSTYGQVEIPVHEMAAYVDVSVQLLEDAAINVEAEVASDLAEEFGRLEGVALVNGNGFKKPTGIMSAAGITEVISGSGTAITADSLISLMYDLPAFYRNNGAWMMNGTTLAAIMKLKDSTNQYLWQPSYQAGQPSLLLGRPIVEAIDMPDIAADAFPIVFGDFNRAYRIYDRVAMSMLRDPYTQATTGKVRFHARRRVGADVVMAEALRKLKVSAS</sequence>
<name>A0ABW4LYS5_9HYPH</name>
<dbReference type="NCBIfam" id="TIGR01543">
    <property type="entry name" value="proheadase_HK97"/>
    <property type="match status" value="1"/>
</dbReference>
<evidence type="ECO:0000256" key="3">
    <source>
        <dbReference type="ARBA" id="ARBA00022670"/>
    </source>
</evidence>
<evidence type="ECO:0000313" key="8">
    <source>
        <dbReference type="EMBL" id="MFD1744054.1"/>
    </source>
</evidence>
<evidence type="ECO:0000259" key="6">
    <source>
        <dbReference type="Pfam" id="PF04586"/>
    </source>
</evidence>
<dbReference type="Proteomes" id="UP001597322">
    <property type="component" value="Unassembled WGS sequence"/>
</dbReference>
<dbReference type="InterPro" id="IPR006433">
    <property type="entry name" value="Prohead_protease"/>
</dbReference>
<proteinExistence type="predicted"/>
<accession>A0ABW4LYS5</accession>
<evidence type="ECO:0000256" key="2">
    <source>
        <dbReference type="ARBA" id="ARBA00022612"/>
    </source>
</evidence>
<feature type="domain" description="Prohead serine protease" evidence="6">
    <location>
        <begin position="17"/>
        <end position="146"/>
    </location>
</feature>
<feature type="domain" description="Phage capsid-like C-terminal" evidence="7">
    <location>
        <begin position="235"/>
        <end position="506"/>
    </location>
</feature>
<keyword evidence="5" id="KW-0175">Coiled coil</keyword>
<evidence type="ECO:0000256" key="5">
    <source>
        <dbReference type="SAM" id="Coils"/>
    </source>
</evidence>
<reference evidence="9" key="1">
    <citation type="journal article" date="2019" name="Int. J. Syst. Evol. Microbiol.">
        <title>The Global Catalogue of Microorganisms (GCM) 10K type strain sequencing project: providing services to taxonomists for standard genome sequencing and annotation.</title>
        <authorList>
            <consortium name="The Broad Institute Genomics Platform"/>
            <consortium name="The Broad Institute Genome Sequencing Center for Infectious Disease"/>
            <person name="Wu L."/>
            <person name="Ma J."/>
        </authorList>
    </citation>
    <scope>NUCLEOTIDE SEQUENCE [LARGE SCALE GENOMIC DNA]</scope>
    <source>
        <strain evidence="9">CG52</strain>
    </source>
</reference>
<keyword evidence="4" id="KW-0378">Hydrolase</keyword>
<dbReference type="Gene3D" id="3.30.2320.10">
    <property type="entry name" value="hypothetical protein PF0899 domain"/>
    <property type="match status" value="1"/>
</dbReference>
<keyword evidence="3" id="KW-0645">Protease</keyword>
<dbReference type="Pfam" id="PF04586">
    <property type="entry name" value="Peptidase_S78"/>
    <property type="match status" value="1"/>
</dbReference>
<gene>
    <name evidence="8" type="ORF">ACFSE1_01135</name>
</gene>
<evidence type="ECO:0000259" key="7">
    <source>
        <dbReference type="Pfam" id="PF05065"/>
    </source>
</evidence>
<evidence type="ECO:0000256" key="1">
    <source>
        <dbReference type="ARBA" id="ARBA00004328"/>
    </source>
</evidence>
<evidence type="ECO:0000313" key="9">
    <source>
        <dbReference type="Proteomes" id="UP001597322"/>
    </source>
</evidence>
<keyword evidence="2" id="KW-1188">Viral release from host cell</keyword>
<dbReference type="Pfam" id="PF05065">
    <property type="entry name" value="Phage_capsid"/>
    <property type="match status" value="1"/>
</dbReference>
<dbReference type="InterPro" id="IPR024455">
    <property type="entry name" value="Phage_capsid"/>
</dbReference>
<dbReference type="SUPFAM" id="SSF56563">
    <property type="entry name" value="Major capsid protein gp5"/>
    <property type="match status" value="1"/>
</dbReference>
<evidence type="ECO:0000256" key="4">
    <source>
        <dbReference type="ARBA" id="ARBA00022801"/>
    </source>
</evidence>
<organism evidence="8 9">
    <name type="scientific">Rhizobium helianthi</name>
    <dbReference type="NCBI Taxonomy" id="1132695"/>
    <lineage>
        <taxon>Bacteria</taxon>
        <taxon>Pseudomonadati</taxon>
        <taxon>Pseudomonadota</taxon>
        <taxon>Alphaproteobacteria</taxon>
        <taxon>Hyphomicrobiales</taxon>
        <taxon>Rhizobiaceae</taxon>
        <taxon>Rhizobium/Agrobacterium group</taxon>
        <taxon>Rhizobium</taxon>
    </lineage>
</organism>
<dbReference type="InterPro" id="IPR054612">
    <property type="entry name" value="Phage_capsid-like_C"/>
</dbReference>
<feature type="coiled-coil region" evidence="5">
    <location>
        <begin position="159"/>
        <end position="186"/>
    </location>
</feature>
<protein>
    <submittedName>
        <fullName evidence="8">Phage major capsid protein</fullName>
    </submittedName>
</protein>
<dbReference type="RefSeq" id="WP_377395325.1">
    <property type="nucleotide sequence ID" value="NZ_JBHUEQ010000003.1"/>
</dbReference>
<keyword evidence="9" id="KW-1185">Reference proteome</keyword>
<dbReference type="NCBIfam" id="TIGR01554">
    <property type="entry name" value="major_cap_HK97"/>
    <property type="match status" value="1"/>
</dbReference>
<dbReference type="InterPro" id="IPR054613">
    <property type="entry name" value="Peptidase_S78_dom"/>
</dbReference>
<dbReference type="Gene3D" id="3.30.2400.10">
    <property type="entry name" value="Major capsid protein gp5"/>
    <property type="match status" value="1"/>
</dbReference>
<comment type="caution">
    <text evidence="8">The sequence shown here is derived from an EMBL/GenBank/DDBJ whole genome shotgun (WGS) entry which is preliminary data.</text>
</comment>
<comment type="subcellular location">
    <subcellularLocation>
        <location evidence="1">Virion</location>
    </subcellularLocation>
</comment>